<keyword evidence="1" id="KW-0175">Coiled coil</keyword>
<reference evidence="2" key="1">
    <citation type="journal article" date="2014" name="Int. J. Syst. Evol. Microbiol.">
        <title>Complete genome sequence of Corynebacterium casei LMG S-19264T (=DSM 44701T), isolated from a smear-ripened cheese.</title>
        <authorList>
            <consortium name="US DOE Joint Genome Institute (JGI-PGF)"/>
            <person name="Walter F."/>
            <person name="Albersmeier A."/>
            <person name="Kalinowski J."/>
            <person name="Ruckert C."/>
        </authorList>
    </citation>
    <scope>NUCLEOTIDE SEQUENCE</scope>
    <source>
        <strain evidence="2">CGMCC 1.12987</strain>
    </source>
</reference>
<accession>A0A917D5L3</accession>
<protein>
    <submittedName>
        <fullName evidence="2">Uncharacterized protein</fullName>
    </submittedName>
</protein>
<organism evidence="2 3">
    <name type="scientific">Paenibacillus abyssi</name>
    <dbReference type="NCBI Taxonomy" id="1340531"/>
    <lineage>
        <taxon>Bacteria</taxon>
        <taxon>Bacillati</taxon>
        <taxon>Bacillota</taxon>
        <taxon>Bacilli</taxon>
        <taxon>Bacillales</taxon>
        <taxon>Paenibacillaceae</taxon>
        <taxon>Paenibacillus</taxon>
    </lineage>
</organism>
<dbReference type="AlphaFoldDB" id="A0A917D5L3"/>
<comment type="caution">
    <text evidence="2">The sequence shown here is derived from an EMBL/GenBank/DDBJ whole genome shotgun (WGS) entry which is preliminary data.</text>
</comment>
<evidence type="ECO:0000313" key="2">
    <source>
        <dbReference type="EMBL" id="GGG09677.1"/>
    </source>
</evidence>
<reference evidence="2" key="2">
    <citation type="submission" date="2020-09" db="EMBL/GenBank/DDBJ databases">
        <authorList>
            <person name="Sun Q."/>
            <person name="Zhou Y."/>
        </authorList>
    </citation>
    <scope>NUCLEOTIDE SEQUENCE</scope>
    <source>
        <strain evidence="2">CGMCC 1.12987</strain>
    </source>
</reference>
<dbReference type="EMBL" id="BMGR01000009">
    <property type="protein sequence ID" value="GGG09677.1"/>
    <property type="molecule type" value="Genomic_DNA"/>
</dbReference>
<feature type="coiled-coil region" evidence="1">
    <location>
        <begin position="4"/>
        <end position="31"/>
    </location>
</feature>
<sequence>MRTADQVKRKLNELVSQKKSLKIKLDQAEADIEHGPLKQQIIRLDEQILLLEWIINEPTGSYHV</sequence>
<dbReference type="Proteomes" id="UP000644756">
    <property type="component" value="Unassembled WGS sequence"/>
</dbReference>
<proteinExistence type="predicted"/>
<evidence type="ECO:0000256" key="1">
    <source>
        <dbReference type="SAM" id="Coils"/>
    </source>
</evidence>
<evidence type="ECO:0000313" key="3">
    <source>
        <dbReference type="Proteomes" id="UP000644756"/>
    </source>
</evidence>
<dbReference type="RefSeq" id="WP_188531708.1">
    <property type="nucleotide sequence ID" value="NZ_BMGR01000009.1"/>
</dbReference>
<keyword evidence="3" id="KW-1185">Reference proteome</keyword>
<name>A0A917D5L3_9BACL</name>
<gene>
    <name evidence="2" type="ORF">GCM10010916_28210</name>
</gene>